<name>A0A1Y1IPK7_KLENI</name>
<sequence>MPAVRASLWNRMVATLWTTIMAFLRRGAPEAAPDSVTDLESSMQDVTLEESSAIAAENPTMQSRNRFLSTLMQAQQTGRAPWVARKLPREVCKRLKVPKGRGRGGPKKNMAWLCEKLERRTVKFKQASCLKVVSAVRELISEMVCAEFVENRDAFLLLRGDMLLVKILLITDRVGGQEKDGGRRHWGGERATMLQLQALCLQTLQDLCYASRTCLESLCWDDDLLMFLFKSMHTKELFTPALGLAEEMVGYRDKQLDLRNVPHFAELVASFSDEQLTVFCRLLTLTVSGPEDYRDPIEKVTDSSLVDWTRPPSRWSVAKPLTGDLEQVFLNAEDTASLSERNHALLIELPGLLARLVKLLGSKKVNSDVTFSEFLTETLQPLLRTHPTIEHGAPPEVQTLIRLMRGGLTGARIAHGAGGANTLEIVVDPAAAAGEEPEGDAPEDVQREMQRTMEQQAWQYKVEILFMFCSMCEGREAVRMQDELARLGLVPVLKDLFNGLDWSLAAPTGPQESHGLHGPGCECNPEMTMKVQLLKMVHSLCDRNGDNRANKALFVLPQTLPEEPSASPNGSPPASKPRSKSSVVGAHHEGFDENVTEENEDASRADFSDRTALSESTDADVAGDDVADGNWADNEPGGRSRPWGNSATTPETQSSGEAWFPVGGVAAKPKTEGGSGLSMRERVREAFGRRTEGEASTSARGEDEGLMASIVRTLMKQTAASSFRFWLASCIEVFMRGSDPRHQEYIAQFGLMEHIVEQILKPGFQLSSEYQINFDLLSELVKFNPTMFARLNRLLDGPKFDRFMAVVTEHLVDTNVFIRSLVLSLQYFRHGTPAPPYLGAIHPEQDAPGPSPSTPSPSHSGSDLVPADSGAPSPLGGSYSASFHLRAAAADPGACKLGMFVACNRTRLLYDLMQAVDKDDVTQDNMCVVNTSLLFFLFARREGQLAQLLQRLRTRQQGGARALRNFRSLLEYWKHYYLRQRGRDSRSIEYSTNVPFREWLRMVESLSGSEDEPLSLVFGVDGGEASQLQE</sequence>
<evidence type="ECO:0000256" key="1">
    <source>
        <dbReference type="SAM" id="MobiDB-lite"/>
    </source>
</evidence>
<dbReference type="EMBL" id="DF237543">
    <property type="protein sequence ID" value="GAQ90058.1"/>
    <property type="molecule type" value="Genomic_DNA"/>
</dbReference>
<feature type="region of interest" description="Disordered" evidence="1">
    <location>
        <begin position="838"/>
        <end position="873"/>
    </location>
</feature>
<feature type="chain" id="PRO_5013390569" evidence="2">
    <location>
        <begin position="23"/>
        <end position="1030"/>
    </location>
</feature>
<gene>
    <name evidence="3" type="ORF">KFL_005940030</name>
</gene>
<dbReference type="PANTHER" id="PTHR31743:SF1">
    <property type="entry name" value="SHORT TRANSIENT RECEPTOR POTENTIAL CHANNEL 4-ASSOCIATED PROTEIN"/>
    <property type="match status" value="1"/>
</dbReference>
<dbReference type="GO" id="GO:0006511">
    <property type="term" value="P:ubiquitin-dependent protein catabolic process"/>
    <property type="evidence" value="ECO:0000318"/>
    <property type="project" value="GO_Central"/>
</dbReference>
<dbReference type="PANTHER" id="PTHR31743">
    <property type="entry name" value="TRANSIENT RECEPTOR POTENTIAL CHANNEL 4-ASSOCIATED PROTEIN TCPC4AP"/>
    <property type="match status" value="1"/>
</dbReference>
<dbReference type="GO" id="GO:0031464">
    <property type="term" value="C:Cul4A-RING E3 ubiquitin ligase complex"/>
    <property type="evidence" value="ECO:0000318"/>
    <property type="project" value="GO_Central"/>
</dbReference>
<dbReference type="OrthoDB" id="1866965at2759"/>
<dbReference type="AlphaFoldDB" id="A0A1Y1IPK7"/>
<feature type="compositionally biased region" description="Polar residues" evidence="1">
    <location>
        <begin position="643"/>
        <end position="656"/>
    </location>
</feature>
<feature type="compositionally biased region" description="Acidic residues" evidence="1">
    <location>
        <begin position="617"/>
        <end position="627"/>
    </location>
</feature>
<dbReference type="OMA" id="INQDNIC"/>
<evidence type="ECO:0000256" key="2">
    <source>
        <dbReference type="SAM" id="SignalP"/>
    </source>
</evidence>
<reference evidence="3 4" key="1">
    <citation type="journal article" date="2014" name="Nat. Commun.">
        <title>Klebsormidium flaccidum genome reveals primary factors for plant terrestrial adaptation.</title>
        <authorList>
            <person name="Hori K."/>
            <person name="Maruyama F."/>
            <person name="Fujisawa T."/>
            <person name="Togashi T."/>
            <person name="Yamamoto N."/>
            <person name="Seo M."/>
            <person name="Sato S."/>
            <person name="Yamada T."/>
            <person name="Mori H."/>
            <person name="Tajima N."/>
            <person name="Moriyama T."/>
            <person name="Ikeuchi M."/>
            <person name="Watanabe M."/>
            <person name="Wada H."/>
            <person name="Kobayashi K."/>
            <person name="Saito M."/>
            <person name="Masuda T."/>
            <person name="Sasaki-Sekimoto Y."/>
            <person name="Mashiguchi K."/>
            <person name="Awai K."/>
            <person name="Shimojima M."/>
            <person name="Masuda S."/>
            <person name="Iwai M."/>
            <person name="Nobusawa T."/>
            <person name="Narise T."/>
            <person name="Kondo S."/>
            <person name="Saito H."/>
            <person name="Sato R."/>
            <person name="Murakawa M."/>
            <person name="Ihara Y."/>
            <person name="Oshima-Yamada Y."/>
            <person name="Ohtaka K."/>
            <person name="Satoh M."/>
            <person name="Sonobe K."/>
            <person name="Ishii M."/>
            <person name="Ohtani R."/>
            <person name="Kanamori-Sato M."/>
            <person name="Honoki R."/>
            <person name="Miyazaki D."/>
            <person name="Mochizuki H."/>
            <person name="Umetsu J."/>
            <person name="Higashi K."/>
            <person name="Shibata D."/>
            <person name="Kamiya Y."/>
            <person name="Sato N."/>
            <person name="Nakamura Y."/>
            <person name="Tabata S."/>
            <person name="Ida S."/>
            <person name="Kurokawa K."/>
            <person name="Ohta H."/>
        </authorList>
    </citation>
    <scope>NUCLEOTIDE SEQUENCE [LARGE SCALE GENOMIC DNA]</scope>
    <source>
        <strain evidence="3 4">NIES-2285</strain>
    </source>
</reference>
<proteinExistence type="predicted"/>
<feature type="signal peptide" evidence="2">
    <location>
        <begin position="1"/>
        <end position="22"/>
    </location>
</feature>
<organism evidence="3 4">
    <name type="scientific">Klebsormidium nitens</name>
    <name type="common">Green alga</name>
    <name type="synonym">Ulothrix nitens</name>
    <dbReference type="NCBI Taxonomy" id="105231"/>
    <lineage>
        <taxon>Eukaryota</taxon>
        <taxon>Viridiplantae</taxon>
        <taxon>Streptophyta</taxon>
        <taxon>Klebsormidiophyceae</taxon>
        <taxon>Klebsormidiales</taxon>
        <taxon>Klebsormidiaceae</taxon>
        <taxon>Klebsormidium</taxon>
    </lineage>
</organism>
<evidence type="ECO:0000313" key="4">
    <source>
        <dbReference type="Proteomes" id="UP000054558"/>
    </source>
</evidence>
<dbReference type="InterPro" id="IPR022162">
    <property type="entry name" value="TRPC4AP"/>
</dbReference>
<evidence type="ECO:0000313" key="3">
    <source>
        <dbReference type="EMBL" id="GAQ90058.1"/>
    </source>
</evidence>
<keyword evidence="4" id="KW-1185">Reference proteome</keyword>
<dbReference type="STRING" id="105231.A0A1Y1IPK7"/>
<keyword evidence="2" id="KW-0732">Signal</keyword>
<dbReference type="GO" id="GO:0019902">
    <property type="term" value="F:phosphatase binding"/>
    <property type="evidence" value="ECO:0000318"/>
    <property type="project" value="GO_Central"/>
</dbReference>
<feature type="region of interest" description="Disordered" evidence="1">
    <location>
        <begin position="559"/>
        <end position="681"/>
    </location>
</feature>
<accession>A0A1Y1IPK7</accession>
<protein>
    <submittedName>
        <fullName evidence="3">Uncharacterized protein</fullName>
    </submittedName>
</protein>
<dbReference type="Pfam" id="PF12463">
    <property type="entry name" value="DUF3689"/>
    <property type="match status" value="3"/>
</dbReference>
<dbReference type="Proteomes" id="UP000054558">
    <property type="component" value="Unassembled WGS sequence"/>
</dbReference>